<dbReference type="GO" id="GO:0003676">
    <property type="term" value="F:nucleic acid binding"/>
    <property type="evidence" value="ECO:0007669"/>
    <property type="project" value="InterPro"/>
</dbReference>
<dbReference type="PANTHER" id="PTHR47074">
    <property type="entry name" value="BNAC02G40300D PROTEIN"/>
    <property type="match status" value="1"/>
</dbReference>
<reference evidence="3" key="1">
    <citation type="journal article" date="2013" name="Nat. Genet.">
        <title>The Capsella rubella genome and the genomic consequences of rapid mating system evolution.</title>
        <authorList>
            <person name="Slotte T."/>
            <person name="Hazzouri K.M."/>
            <person name="Agren J.A."/>
            <person name="Koenig D."/>
            <person name="Maumus F."/>
            <person name="Guo Y.L."/>
            <person name="Steige K."/>
            <person name="Platts A.E."/>
            <person name="Escobar J.S."/>
            <person name="Newman L.K."/>
            <person name="Wang W."/>
            <person name="Mandakova T."/>
            <person name="Vello E."/>
            <person name="Smith L.M."/>
            <person name="Henz S.R."/>
            <person name="Steffen J."/>
            <person name="Takuno S."/>
            <person name="Brandvain Y."/>
            <person name="Coop G."/>
            <person name="Andolfatto P."/>
            <person name="Hu T.T."/>
            <person name="Blanchette M."/>
            <person name="Clark R.M."/>
            <person name="Quesneville H."/>
            <person name="Nordborg M."/>
            <person name="Gaut B.S."/>
            <person name="Lysak M.A."/>
            <person name="Jenkins J."/>
            <person name="Grimwood J."/>
            <person name="Chapman J."/>
            <person name="Prochnik S."/>
            <person name="Shu S."/>
            <person name="Rokhsar D."/>
            <person name="Schmutz J."/>
            <person name="Weigel D."/>
            <person name="Wright S.I."/>
        </authorList>
    </citation>
    <scope>NUCLEOTIDE SEQUENCE [LARGE SCALE GENOMIC DNA]</scope>
    <source>
        <strain evidence="3">cv. Monte Gargano</strain>
    </source>
</reference>
<dbReference type="Gene3D" id="3.30.420.10">
    <property type="entry name" value="Ribonuclease H-like superfamily/Ribonuclease H"/>
    <property type="match status" value="1"/>
</dbReference>
<dbReference type="InterPro" id="IPR036397">
    <property type="entry name" value="RNaseH_sf"/>
</dbReference>
<feature type="non-terminal residue" evidence="2">
    <location>
        <position position="1"/>
    </location>
</feature>
<evidence type="ECO:0000313" key="3">
    <source>
        <dbReference type="Proteomes" id="UP000029121"/>
    </source>
</evidence>
<dbReference type="InterPro" id="IPR052929">
    <property type="entry name" value="RNase_H-like_EbsB-rel"/>
</dbReference>
<dbReference type="GO" id="GO:0004523">
    <property type="term" value="F:RNA-DNA hybrid ribonuclease activity"/>
    <property type="evidence" value="ECO:0007669"/>
    <property type="project" value="InterPro"/>
</dbReference>
<dbReference type="Pfam" id="PF13456">
    <property type="entry name" value="RVT_3"/>
    <property type="match status" value="1"/>
</dbReference>
<dbReference type="eggNOG" id="KOG1075">
    <property type="taxonomic scope" value="Eukaryota"/>
</dbReference>
<evidence type="ECO:0000313" key="2">
    <source>
        <dbReference type="EMBL" id="EOA36657.1"/>
    </source>
</evidence>
<gene>
    <name evidence="2" type="ORF">CARUB_v10011946mg</name>
</gene>
<protein>
    <recommendedName>
        <fullName evidence="1">RNase H type-1 domain-containing protein</fullName>
    </recommendedName>
</protein>
<sequence>YRALLKQITKLEVRADSRWAVGLERVWRKPRLGQLKCNIHSSWCNEQSFCGGAWIVRDHMGEVLYHARDAFLPRSNRISAELSCVLWCLISLHEMHIDSVEVWLDCHAVIEALDAPILWPKYRSTLNKIFQVIRVIGEVSFHLSSPKANNLAREIACSVTRDGRFTSYLALGGPSWLQDRIDRDRRGG</sequence>
<evidence type="ECO:0000259" key="1">
    <source>
        <dbReference type="Pfam" id="PF13456"/>
    </source>
</evidence>
<name>R0GL16_9BRAS</name>
<accession>R0GL16</accession>
<dbReference type="STRING" id="81985.R0GL16"/>
<keyword evidence="3" id="KW-1185">Reference proteome</keyword>
<dbReference type="AlphaFoldDB" id="R0GL16"/>
<proteinExistence type="predicted"/>
<dbReference type="PANTHER" id="PTHR47074:SF53">
    <property type="entry name" value="REVERSE TRANSCRIPTASE-LIKE PROTEIN"/>
    <property type="match status" value="1"/>
</dbReference>
<dbReference type="Proteomes" id="UP000029121">
    <property type="component" value="Unassembled WGS sequence"/>
</dbReference>
<feature type="domain" description="RNase H type-1" evidence="1">
    <location>
        <begin position="42"/>
        <end position="156"/>
    </location>
</feature>
<organism evidence="2 3">
    <name type="scientific">Capsella rubella</name>
    <dbReference type="NCBI Taxonomy" id="81985"/>
    <lineage>
        <taxon>Eukaryota</taxon>
        <taxon>Viridiplantae</taxon>
        <taxon>Streptophyta</taxon>
        <taxon>Embryophyta</taxon>
        <taxon>Tracheophyta</taxon>
        <taxon>Spermatophyta</taxon>
        <taxon>Magnoliopsida</taxon>
        <taxon>eudicotyledons</taxon>
        <taxon>Gunneridae</taxon>
        <taxon>Pentapetalae</taxon>
        <taxon>rosids</taxon>
        <taxon>malvids</taxon>
        <taxon>Brassicales</taxon>
        <taxon>Brassicaceae</taxon>
        <taxon>Camelineae</taxon>
        <taxon>Capsella</taxon>
    </lineage>
</organism>
<dbReference type="EMBL" id="KB870805">
    <property type="protein sequence ID" value="EOA36657.1"/>
    <property type="molecule type" value="Genomic_DNA"/>
</dbReference>
<dbReference type="InterPro" id="IPR002156">
    <property type="entry name" value="RNaseH_domain"/>
</dbReference>